<dbReference type="Proteomes" id="UP000028725">
    <property type="component" value="Unassembled WGS sequence"/>
</dbReference>
<evidence type="ECO:0000256" key="1">
    <source>
        <dbReference type="SAM" id="MobiDB-lite"/>
    </source>
</evidence>
<feature type="compositionally biased region" description="Pro residues" evidence="1">
    <location>
        <begin position="116"/>
        <end position="125"/>
    </location>
</feature>
<organism evidence="2 3">
    <name type="scientific">Hyalangium minutum</name>
    <dbReference type="NCBI Taxonomy" id="394096"/>
    <lineage>
        <taxon>Bacteria</taxon>
        <taxon>Pseudomonadati</taxon>
        <taxon>Myxococcota</taxon>
        <taxon>Myxococcia</taxon>
        <taxon>Myxococcales</taxon>
        <taxon>Cystobacterineae</taxon>
        <taxon>Archangiaceae</taxon>
        <taxon>Hyalangium</taxon>
    </lineage>
</organism>
<keyword evidence="3" id="KW-1185">Reference proteome</keyword>
<protein>
    <submittedName>
        <fullName evidence="2">Uncharacterized protein</fullName>
    </submittedName>
</protein>
<reference evidence="2 3" key="1">
    <citation type="submission" date="2014-04" db="EMBL/GenBank/DDBJ databases">
        <title>Genome assembly of Hyalangium minutum DSM 14724.</title>
        <authorList>
            <person name="Sharma G."/>
            <person name="Subramanian S."/>
        </authorList>
    </citation>
    <scope>NUCLEOTIDE SEQUENCE [LARGE SCALE GENOMIC DNA]</scope>
    <source>
        <strain evidence="2 3">DSM 14724</strain>
    </source>
</reference>
<dbReference type="EMBL" id="JMCB01000001">
    <property type="protein sequence ID" value="KFE72001.1"/>
    <property type="molecule type" value="Genomic_DNA"/>
</dbReference>
<evidence type="ECO:0000313" key="2">
    <source>
        <dbReference type="EMBL" id="KFE72001.1"/>
    </source>
</evidence>
<dbReference type="STRING" id="394096.DB31_0262"/>
<sequence>METNGPVPCTVKEFQPQRGFGTLVLEDGRELPFDISVSWKRELSAGTRCLATLAARPTGLRVVLLQPEPPPGITLEEGIAQFHAWGLLTEWDARTCRERLPSLPLRGATELTGGRPRPPGPPPTELSPDDAAVLLLDYYGEGLSARARADRTFFIPSVDTHSRYAKALGEGLLVLIGEPGFLTLKLKSAHTGVIVDRSGQKHDVRVGHGDTVVLVVNRLLEAEGAPGRLHQKKLFGTPWLTFREQSRRPTGVVAALLT</sequence>
<name>A0A085WWD8_9BACT</name>
<comment type="caution">
    <text evidence="2">The sequence shown here is derived from an EMBL/GenBank/DDBJ whole genome shotgun (WGS) entry which is preliminary data.</text>
</comment>
<dbReference type="AlphaFoldDB" id="A0A085WWD8"/>
<gene>
    <name evidence="2" type="ORF">DB31_0262</name>
</gene>
<accession>A0A085WWD8</accession>
<dbReference type="RefSeq" id="WP_044180853.1">
    <property type="nucleotide sequence ID" value="NZ_JMCB01000001.1"/>
</dbReference>
<feature type="region of interest" description="Disordered" evidence="1">
    <location>
        <begin position="104"/>
        <end position="127"/>
    </location>
</feature>
<dbReference type="OrthoDB" id="9942481at2"/>
<proteinExistence type="predicted"/>
<evidence type="ECO:0000313" key="3">
    <source>
        <dbReference type="Proteomes" id="UP000028725"/>
    </source>
</evidence>